<feature type="region of interest" description="Disordered" evidence="13">
    <location>
        <begin position="409"/>
        <end position="446"/>
    </location>
</feature>
<evidence type="ECO:0000256" key="1">
    <source>
        <dbReference type="ARBA" id="ARBA00004123"/>
    </source>
</evidence>
<evidence type="ECO:0000256" key="11">
    <source>
        <dbReference type="PIRNR" id="PIRNR005719"/>
    </source>
</evidence>
<dbReference type="EMBL" id="OU015568">
    <property type="protein sequence ID" value="CAG5086750.1"/>
    <property type="molecule type" value="Genomic_DNA"/>
</dbReference>
<dbReference type="CDD" id="cd03272">
    <property type="entry name" value="ABC_SMC3_euk"/>
    <property type="match status" value="1"/>
</dbReference>
<feature type="region of interest" description="Disordered" evidence="13">
    <location>
        <begin position="238"/>
        <end position="294"/>
    </location>
</feature>
<dbReference type="PANTHER" id="PTHR43977">
    <property type="entry name" value="STRUCTURAL MAINTENANCE OF CHROMOSOMES PROTEIN 3"/>
    <property type="match status" value="1"/>
</dbReference>
<keyword evidence="7 12" id="KW-0175">Coiled coil</keyword>
<protein>
    <recommendedName>
        <fullName evidence="11">Structural maintenance of chromosomes protein</fullName>
    </recommendedName>
</protein>
<proteinExistence type="inferred from homology"/>
<feature type="domain" description="SMC hinge" evidence="14">
    <location>
        <begin position="529"/>
        <end position="643"/>
    </location>
</feature>
<dbReference type="Proteomes" id="UP001158576">
    <property type="component" value="Chromosome PAR"/>
</dbReference>
<keyword evidence="8 11" id="KW-0539">Nucleus</keyword>
<evidence type="ECO:0000256" key="12">
    <source>
        <dbReference type="SAM" id="Coils"/>
    </source>
</evidence>
<dbReference type="InterPro" id="IPR024704">
    <property type="entry name" value="SMC"/>
</dbReference>
<evidence type="ECO:0000256" key="8">
    <source>
        <dbReference type="ARBA" id="ARBA00023242"/>
    </source>
</evidence>
<evidence type="ECO:0000259" key="14">
    <source>
        <dbReference type="SMART" id="SM00968"/>
    </source>
</evidence>
<feature type="coiled-coil region" evidence="12">
    <location>
        <begin position="682"/>
        <end position="816"/>
    </location>
</feature>
<evidence type="ECO:0000256" key="2">
    <source>
        <dbReference type="ARBA" id="ARBA00004286"/>
    </source>
</evidence>
<comment type="similarity">
    <text evidence="3">Belongs to the SMC family. SMC3 subfamily.</text>
</comment>
<gene>
    <name evidence="15" type="ORF">OKIOD_LOCUS2899</name>
</gene>
<dbReference type="PIRSF" id="PIRSF005719">
    <property type="entry name" value="SMC"/>
    <property type="match status" value="1"/>
</dbReference>
<evidence type="ECO:0000256" key="13">
    <source>
        <dbReference type="SAM" id="MobiDB-lite"/>
    </source>
</evidence>
<evidence type="ECO:0000313" key="16">
    <source>
        <dbReference type="Proteomes" id="UP001158576"/>
    </source>
</evidence>
<evidence type="ECO:0000256" key="7">
    <source>
        <dbReference type="ARBA" id="ARBA00023054"/>
    </source>
</evidence>
<dbReference type="InterPro" id="IPR003395">
    <property type="entry name" value="RecF/RecN/SMC_N"/>
</dbReference>
<evidence type="ECO:0000256" key="9">
    <source>
        <dbReference type="ARBA" id="ARBA00023306"/>
    </source>
</evidence>
<keyword evidence="6" id="KW-0498">Mitosis</keyword>
<organism evidence="15 16">
    <name type="scientific">Oikopleura dioica</name>
    <name type="common">Tunicate</name>
    <dbReference type="NCBI Taxonomy" id="34765"/>
    <lineage>
        <taxon>Eukaryota</taxon>
        <taxon>Metazoa</taxon>
        <taxon>Chordata</taxon>
        <taxon>Tunicata</taxon>
        <taxon>Appendicularia</taxon>
        <taxon>Copelata</taxon>
        <taxon>Oikopleuridae</taxon>
        <taxon>Oikopleura</taxon>
    </lineage>
</organism>
<name>A0ABN7S1I2_OIKDI</name>
<evidence type="ECO:0000313" key="15">
    <source>
        <dbReference type="EMBL" id="CAG5086750.1"/>
    </source>
</evidence>
<dbReference type="SUPFAM" id="SSF75553">
    <property type="entry name" value="Smc hinge domain"/>
    <property type="match status" value="1"/>
</dbReference>
<dbReference type="SMART" id="SM00968">
    <property type="entry name" value="SMC_hinge"/>
    <property type="match status" value="1"/>
</dbReference>
<keyword evidence="9" id="KW-0131">Cell cycle</keyword>
<evidence type="ECO:0000256" key="5">
    <source>
        <dbReference type="ARBA" id="ARBA00022618"/>
    </source>
</evidence>
<dbReference type="Pfam" id="PF06470">
    <property type="entry name" value="SMC_hinge"/>
    <property type="match status" value="1"/>
</dbReference>
<dbReference type="InterPro" id="IPR041741">
    <property type="entry name" value="SMC3_ABC_euk"/>
</dbReference>
<sequence>MYIKEVRIQGFRSYRDSVCDVFSPQHNIVVGRNGSGKSNFFSAIQFVLSDEYSNLRTEQRVALLHEGSGPRVITAYVEIVFDNTDRRLPMTKDEVVLRRVVGQKKDQFFIDKKNVTKKDVVQMLESAGFSHSNPYYIVKQGKINEMATQSEKDRLELLKEIAGTRVYDDKRSESMDLIKKTNDNRSKVNTLLTQIVEKLDSLEQEKEDLAEYQKFDREKRAFEYLILENQKREAEQKLKKLKNQREQKREAKTEIREKSETLRKQLEEAKKNLSDVDHKLARATDEKESASSEKEKLISSKTKYELEIKELKLSVNEDNQTTKNAEEELRELKIKIREKRHELDQQLTPEFQRLKALEDGLFREKQGLERKKEELYAKQGRNTRFMDQQSRDSWIRQEISQLEAQISAREHDLNREQEDTSRLRRENSERDNAISQCRRERETHKSKWEEQNDALLKIKRKKDEIANQQNEHWRIQTKLQADKTQLSDDMRNKESKLQGMIGRSTLDGINALKRVRARFEQQGKQRLVEGYLGSLIDCFETDQAFFTAVEVTAGGRLFNHIVTDSSIGTAYLDEMNRMKLSGEVTFLPLDRLMVAEENYPQDAKDALPLIDKLRFGDRFRIAMRYVFGKTLICRNIDVATKYARNKGFDCITLDGDQVSRRGALTGGYIDTSRSRLELHHLKKQHSDQIYALEDEIQRNRQDLQNFDEQMNKIQREIQNYDAELSKCKDLFDRSSRMFTQKREEYTQYLKSIESREESINHLMQQLESLSSDKKALESELGTEMASQLTPQEQEELRRLTEAVKDKTRNFQEMTQKRIDVEKKKTRVEGILKDNLLKREAFLEAGMNSMEGDERRSDLTETLDKHERVSAQLTQCLERESELLTSIREHEHERDHMSKVVEEFKRQQSHFSQELFDADKQADTMAAKESIYIDKLKNAETKIIDLGSVPNDLIEKYNAQSTKNLYKKLEDAQKALKNYGHVNKQALDQFMAFSEERARLERRRNELDGESEKINELVNYLDVKKFEAIETSFNEISKNFALVFSKLVPQGSAHLEMKEDSRKDPTKFSKVELLSGILIKVSFSGQAAETREMSQLSGGQKSMVALTLIFAIQKCDPVPFYLFDEIDQALDPAHRRAVAEMMNEMKNDAQFITTTFRPELLESGDKFYGVTYRNKVSHVNTITKSVALDFVEDDKING</sequence>
<evidence type="ECO:0000256" key="6">
    <source>
        <dbReference type="ARBA" id="ARBA00022776"/>
    </source>
</evidence>
<dbReference type="InterPro" id="IPR036277">
    <property type="entry name" value="SMC_hinge_sf"/>
</dbReference>
<dbReference type="Pfam" id="PF02463">
    <property type="entry name" value="SMC_N"/>
    <property type="match status" value="1"/>
</dbReference>
<dbReference type="Gene3D" id="3.40.50.300">
    <property type="entry name" value="P-loop containing nucleotide triphosphate hydrolases"/>
    <property type="match status" value="2"/>
</dbReference>
<dbReference type="Gene3D" id="1.20.1060.20">
    <property type="match status" value="1"/>
</dbReference>
<comment type="function">
    <text evidence="10">Central component of cohesin, a complex required for chromosome cohesion during the cell cycle. The cohesin complex may form a large proteinaceous ring within which sister chromatids can be trapped. At anaphase, the complex is cleaved and dissociates from chromatin, allowing sister chromatids to segregate. Cohesion is coupled to DNA replication and is involved in DNA repair. The cohesin complex also plays an important role in spindle pole assembly during mitosis and in chromosomes movement.</text>
</comment>
<keyword evidence="4" id="KW-0158">Chromosome</keyword>
<dbReference type="SUPFAM" id="SSF52540">
    <property type="entry name" value="P-loop containing nucleoside triphosphate hydrolases"/>
    <property type="match status" value="1"/>
</dbReference>
<dbReference type="InterPro" id="IPR010935">
    <property type="entry name" value="SMC_hinge"/>
</dbReference>
<keyword evidence="16" id="KW-1185">Reference proteome</keyword>
<evidence type="ECO:0000256" key="3">
    <source>
        <dbReference type="ARBA" id="ARBA00005917"/>
    </source>
</evidence>
<dbReference type="InterPro" id="IPR027417">
    <property type="entry name" value="P-loop_NTPase"/>
</dbReference>
<comment type="subcellular location">
    <subcellularLocation>
        <location evidence="2">Chromosome</location>
    </subcellularLocation>
    <subcellularLocation>
        <location evidence="1 11">Nucleus</location>
    </subcellularLocation>
</comment>
<evidence type="ECO:0000256" key="10">
    <source>
        <dbReference type="ARBA" id="ARBA00034085"/>
    </source>
</evidence>
<accession>A0ABN7S1I2</accession>
<reference evidence="15 16" key="1">
    <citation type="submission" date="2021-04" db="EMBL/GenBank/DDBJ databases">
        <authorList>
            <person name="Bliznina A."/>
        </authorList>
    </citation>
    <scope>NUCLEOTIDE SEQUENCE [LARGE SCALE GENOMIC DNA]</scope>
</reference>
<keyword evidence="5" id="KW-0132">Cell division</keyword>
<feature type="coiled-coil region" evidence="12">
    <location>
        <begin position="968"/>
        <end position="1016"/>
    </location>
</feature>
<evidence type="ECO:0000256" key="4">
    <source>
        <dbReference type="ARBA" id="ARBA00022454"/>
    </source>
</evidence>
<dbReference type="Gene3D" id="3.30.70.1620">
    <property type="match status" value="1"/>
</dbReference>